<evidence type="ECO:0000313" key="2">
    <source>
        <dbReference type="Proteomes" id="UP000663419"/>
    </source>
</evidence>
<gene>
    <name evidence="1" type="ORF">I7I53_07735</name>
</gene>
<name>A0A8A1LCQ4_AJEC8</name>
<proteinExistence type="predicted"/>
<sequence>MTRLTTTGGQIKLTRALLAVDFQVQLTCDKHRLRLQILFLHRNLQYRTRFCPLEDSMSCHYHHRRSNGHLSMTLNIQSPRFFYKTASQRIQMGCRSYGMYEAWFCRGNWGFLFYSPSRPPAFQLMIFGPCDLREPSLQITIWLNSRQFNDEKNTHMYFGTCVWSCSGRSPRSKGVGGQTNSRSPPSQYIRLEVREYELLTC</sequence>
<accession>A0A8A1LCQ4</accession>
<dbReference type="EMBL" id="CP069103">
    <property type="protein sequence ID" value="QSS52188.1"/>
    <property type="molecule type" value="Genomic_DNA"/>
</dbReference>
<dbReference type="Proteomes" id="UP000663419">
    <property type="component" value="Chromosome 2"/>
</dbReference>
<organism evidence="1 2">
    <name type="scientific">Ajellomyces capsulatus (strain H88)</name>
    <name type="common">Darling's disease fungus</name>
    <name type="synonym">Histoplasma capsulatum</name>
    <dbReference type="NCBI Taxonomy" id="544711"/>
    <lineage>
        <taxon>Eukaryota</taxon>
        <taxon>Fungi</taxon>
        <taxon>Dikarya</taxon>
        <taxon>Ascomycota</taxon>
        <taxon>Pezizomycotina</taxon>
        <taxon>Eurotiomycetes</taxon>
        <taxon>Eurotiomycetidae</taxon>
        <taxon>Onygenales</taxon>
        <taxon>Ajellomycetaceae</taxon>
        <taxon>Histoplasma</taxon>
    </lineage>
</organism>
<evidence type="ECO:0000313" key="1">
    <source>
        <dbReference type="EMBL" id="QSS52188.1"/>
    </source>
</evidence>
<reference evidence="1" key="1">
    <citation type="submission" date="2021-01" db="EMBL/GenBank/DDBJ databases">
        <title>Chromosome-level genome assembly of a human fungal pathogen reveals clustering of transcriptionally co-regulated genes.</title>
        <authorList>
            <person name="Voorhies M."/>
            <person name="Cohen S."/>
            <person name="Shea T.P."/>
            <person name="Petrus S."/>
            <person name="Munoz J.F."/>
            <person name="Poplawski S."/>
            <person name="Goldman W.E."/>
            <person name="Michael T."/>
            <person name="Cuomo C.A."/>
            <person name="Sil A."/>
            <person name="Beyhan S."/>
        </authorList>
    </citation>
    <scope>NUCLEOTIDE SEQUENCE</scope>
    <source>
        <strain evidence="1">H88</strain>
    </source>
</reference>
<dbReference type="AlphaFoldDB" id="A0A8A1LCQ4"/>
<dbReference type="VEuPathDB" id="FungiDB:I7I53_07735"/>
<protein>
    <submittedName>
        <fullName evidence="1">Uncharacterized protein</fullName>
    </submittedName>
</protein>